<dbReference type="Gene3D" id="3.30.420.40">
    <property type="match status" value="2"/>
</dbReference>
<dbReference type="Proteomes" id="UP000521943">
    <property type="component" value="Unassembled WGS sequence"/>
</dbReference>
<evidence type="ECO:0000313" key="1">
    <source>
        <dbReference type="EMBL" id="KAF6749119.1"/>
    </source>
</evidence>
<accession>A0A8H6M0U1</accession>
<proteinExistence type="predicted"/>
<dbReference type="PANTHER" id="PTHR14187">
    <property type="entry name" value="ALPHA KINASE/ELONGATION FACTOR 2 KINASE"/>
    <property type="match status" value="1"/>
</dbReference>
<organism evidence="1 2">
    <name type="scientific">Ephemerocybe angulata</name>
    <dbReference type="NCBI Taxonomy" id="980116"/>
    <lineage>
        <taxon>Eukaryota</taxon>
        <taxon>Fungi</taxon>
        <taxon>Dikarya</taxon>
        <taxon>Basidiomycota</taxon>
        <taxon>Agaricomycotina</taxon>
        <taxon>Agaricomycetes</taxon>
        <taxon>Agaricomycetidae</taxon>
        <taxon>Agaricales</taxon>
        <taxon>Agaricineae</taxon>
        <taxon>Psathyrellaceae</taxon>
        <taxon>Ephemerocybe</taxon>
    </lineage>
</organism>
<dbReference type="CDD" id="cd10170">
    <property type="entry name" value="ASKHA_NBD_HSP70"/>
    <property type="match status" value="1"/>
</dbReference>
<dbReference type="InterPro" id="IPR043129">
    <property type="entry name" value="ATPase_NBD"/>
</dbReference>
<gene>
    <name evidence="1" type="ORF">DFP72DRAFT_914699</name>
</gene>
<keyword evidence="2" id="KW-1185">Reference proteome</keyword>
<dbReference type="EMBL" id="JACGCI010000066">
    <property type="protein sequence ID" value="KAF6749119.1"/>
    <property type="molecule type" value="Genomic_DNA"/>
</dbReference>
<dbReference type="AlphaFoldDB" id="A0A8H6M0U1"/>
<reference evidence="1 2" key="1">
    <citation type="submission" date="2020-07" db="EMBL/GenBank/DDBJ databases">
        <title>Comparative genomics of pyrophilous fungi reveals a link between fire events and developmental genes.</title>
        <authorList>
            <consortium name="DOE Joint Genome Institute"/>
            <person name="Steindorff A.S."/>
            <person name="Carver A."/>
            <person name="Calhoun S."/>
            <person name="Stillman K."/>
            <person name="Liu H."/>
            <person name="Lipzen A."/>
            <person name="Pangilinan J."/>
            <person name="Labutti K."/>
            <person name="Bruns T.D."/>
            <person name="Grigoriev I.V."/>
        </authorList>
    </citation>
    <scope>NUCLEOTIDE SEQUENCE [LARGE SCALE GENOMIC DNA]</scope>
    <source>
        <strain evidence="1 2">CBS 144469</strain>
    </source>
</reference>
<name>A0A8H6M0U1_9AGAR</name>
<dbReference type="Gene3D" id="3.90.640.10">
    <property type="entry name" value="Actin, Chain A, domain 4"/>
    <property type="match status" value="1"/>
</dbReference>
<sequence length="591" mass="65738">MAMDLPPYRGLRRKLVLAFDVGTTFSGVSYCVLDPGSVPEIKGVTRFPAHEQVSGASKIPTVLYYDGDGNVKAVGAEALQEGIFEQAEEEGWVKAEWFKLHIRPKDNSTLSITQKIPPLPPGKTIIQVFADYLSYLYTCAQAYIKDTHANGADLWASFAEDDKEFVLSHPNGWEGWQQAQIREAVVLAGLVKGGDAGGGKVHFISEGEASLWFALKHGLPEGTMERGEGVVIVDAGGGTIDISTYQKPVGGVKFEEISAPKCHFYGSIFVSIHARLFIQELLKESDYIDDLDHIIRCFDKTTKIRFSDDKMTQYVKFGSTRDKDEEVGIRFGQLKLAGEDVAKFFEPSIKSIVSTVEEGIRMGTHHITHVVLVGGFGASDWLFKELQKELGSQGLKVVRPELYVNKAVSDGAVSFHLSSVVQARIAKFSYGTLQNVEYNPSDQMHIARRGSMLTRMSGRRLIPCGFAVMLAKGTRVSDDNEVKINLWREVDDKAQLAAVAFDVHCYQGSLDNPKFYDMDPMNFKKLCSIEVDLSHLPLVPEQRKNGGGSFYTVKYWVVLKFNSAELKAQMLWTENGIEKRSPARLVFYQDS</sequence>
<dbReference type="SUPFAM" id="SSF53067">
    <property type="entry name" value="Actin-like ATPase domain"/>
    <property type="match status" value="2"/>
</dbReference>
<comment type="caution">
    <text evidence="1">The sequence shown here is derived from an EMBL/GenBank/DDBJ whole genome shotgun (WGS) entry which is preliminary data.</text>
</comment>
<evidence type="ECO:0000313" key="2">
    <source>
        <dbReference type="Proteomes" id="UP000521943"/>
    </source>
</evidence>
<protein>
    <submittedName>
        <fullName evidence="1">Uncharacterized protein</fullName>
    </submittedName>
</protein>
<dbReference type="PANTHER" id="PTHR14187:SF5">
    <property type="entry name" value="HEAT SHOCK 70 KDA PROTEIN 12A"/>
    <property type="match status" value="1"/>
</dbReference>
<dbReference type="OrthoDB" id="2963168at2759"/>